<dbReference type="FunFam" id="3.30.390.30:FF:000001">
    <property type="entry name" value="Dihydrolipoyl dehydrogenase"/>
    <property type="match status" value="1"/>
</dbReference>
<evidence type="ECO:0000256" key="5">
    <source>
        <dbReference type="ARBA" id="ARBA00023002"/>
    </source>
</evidence>
<evidence type="ECO:0000256" key="4">
    <source>
        <dbReference type="ARBA" id="ARBA00022857"/>
    </source>
</evidence>
<dbReference type="InterPro" id="IPR012999">
    <property type="entry name" value="Pyr_OxRdtase_I_AS"/>
</dbReference>
<accession>A0A317YW60</accession>
<evidence type="ECO:0000256" key="2">
    <source>
        <dbReference type="ARBA" id="ARBA00022630"/>
    </source>
</evidence>
<evidence type="ECO:0000313" key="14">
    <source>
        <dbReference type="EMBL" id="PWZ77269.1"/>
    </source>
</evidence>
<dbReference type="NCBIfam" id="NF041853">
    <property type="entry name" value="hythiocyan_redase_MerA"/>
    <property type="match status" value="1"/>
</dbReference>
<evidence type="ECO:0000256" key="9">
    <source>
        <dbReference type="PIRSR" id="PIRSR000350-3"/>
    </source>
</evidence>
<feature type="binding site" evidence="9">
    <location>
        <begin position="167"/>
        <end position="174"/>
    </location>
    <ligand>
        <name>NAD(+)</name>
        <dbReference type="ChEBI" id="CHEBI:57540"/>
    </ligand>
</feature>
<feature type="domain" description="FAD/NAD(P)-binding" evidence="13">
    <location>
        <begin position="4"/>
        <end position="303"/>
    </location>
</feature>
<dbReference type="GO" id="GO:0003955">
    <property type="term" value="F:NAD(P)H dehydrogenase (quinone) activity"/>
    <property type="evidence" value="ECO:0007669"/>
    <property type="project" value="TreeGrafter"/>
</dbReference>
<feature type="binding site" evidence="9">
    <location>
        <position position="294"/>
    </location>
    <ligand>
        <name>FAD</name>
        <dbReference type="ChEBI" id="CHEBI:57692"/>
    </ligand>
</feature>
<feature type="domain" description="Pyridine nucleotide-disulphide oxidoreductase dimerisation" evidence="12">
    <location>
        <begin position="330"/>
        <end position="437"/>
    </location>
</feature>
<dbReference type="PANTHER" id="PTHR43014">
    <property type="entry name" value="MERCURIC REDUCTASE"/>
    <property type="match status" value="1"/>
</dbReference>
<dbReference type="AlphaFoldDB" id="A0A317YW60"/>
<dbReference type="SUPFAM" id="SSF51905">
    <property type="entry name" value="FAD/NAD(P)-binding domain"/>
    <property type="match status" value="1"/>
</dbReference>
<dbReference type="Proteomes" id="UP000246800">
    <property type="component" value="Unassembled WGS sequence"/>
</dbReference>
<keyword evidence="7 11" id="KW-0676">Redox-active center</keyword>
<keyword evidence="9" id="KW-0547">Nucleotide-binding</keyword>
<comment type="similarity">
    <text evidence="1 11">Belongs to the class-I pyridine nucleotide-disulfide oxidoreductase family.</text>
</comment>
<feature type="disulfide bond" description="Redox-active" evidence="10">
    <location>
        <begin position="43"/>
        <end position="48"/>
    </location>
</feature>
<evidence type="ECO:0000256" key="7">
    <source>
        <dbReference type="ARBA" id="ARBA00023284"/>
    </source>
</evidence>
<dbReference type="PANTHER" id="PTHR43014:SF4">
    <property type="entry name" value="PYRIDINE NUCLEOTIDE-DISULFIDE OXIDOREDUCTASE RCLA-RELATED"/>
    <property type="match status" value="1"/>
</dbReference>
<dbReference type="InterPro" id="IPR004099">
    <property type="entry name" value="Pyr_nucl-diS_OxRdtase_dimer"/>
</dbReference>
<dbReference type="InterPro" id="IPR036188">
    <property type="entry name" value="FAD/NAD-bd_sf"/>
</dbReference>
<evidence type="ECO:0000256" key="11">
    <source>
        <dbReference type="RuleBase" id="RU003691"/>
    </source>
</evidence>
<dbReference type="InterPro" id="IPR016156">
    <property type="entry name" value="FAD/NAD-linked_Rdtase_dimer_sf"/>
</dbReference>
<evidence type="ECO:0000313" key="15">
    <source>
        <dbReference type="Proteomes" id="UP000246800"/>
    </source>
</evidence>
<feature type="binding site" evidence="9">
    <location>
        <position position="190"/>
    </location>
    <ligand>
        <name>NAD(+)</name>
        <dbReference type="ChEBI" id="CHEBI:57540"/>
    </ligand>
</feature>
<evidence type="ECO:0000256" key="8">
    <source>
        <dbReference type="PIRSR" id="PIRSR000350-2"/>
    </source>
</evidence>
<proteinExistence type="inferred from homology"/>
<keyword evidence="3 9" id="KW-0274">FAD</keyword>
<dbReference type="RefSeq" id="WP_110179121.1">
    <property type="nucleotide sequence ID" value="NZ_QEIT01000004.1"/>
</dbReference>
<dbReference type="GO" id="GO:0050660">
    <property type="term" value="F:flavin adenine dinucleotide binding"/>
    <property type="evidence" value="ECO:0007669"/>
    <property type="project" value="TreeGrafter"/>
</dbReference>
<feature type="binding site" evidence="9">
    <location>
        <position position="52"/>
    </location>
    <ligand>
        <name>FAD</name>
        <dbReference type="ChEBI" id="CHEBI:57692"/>
    </ligand>
</feature>
<protein>
    <submittedName>
        <fullName evidence="14">FAD-containing oxidoreductase</fullName>
    </submittedName>
</protein>
<evidence type="ECO:0000256" key="3">
    <source>
        <dbReference type="ARBA" id="ARBA00022827"/>
    </source>
</evidence>
<evidence type="ECO:0000256" key="1">
    <source>
        <dbReference type="ARBA" id="ARBA00007532"/>
    </source>
</evidence>
<dbReference type="Gene3D" id="3.30.390.30">
    <property type="match status" value="1"/>
</dbReference>
<keyword evidence="5 11" id="KW-0560">Oxidoreductase</keyword>
<dbReference type="InterPro" id="IPR001100">
    <property type="entry name" value="Pyr_nuc-diS_OxRdtase"/>
</dbReference>
<dbReference type="EMBL" id="QEIT01000004">
    <property type="protein sequence ID" value="PWZ77269.1"/>
    <property type="molecule type" value="Genomic_DNA"/>
</dbReference>
<dbReference type="PROSITE" id="PS00076">
    <property type="entry name" value="PYRIDINE_REDOX_1"/>
    <property type="match status" value="1"/>
</dbReference>
<evidence type="ECO:0000259" key="13">
    <source>
        <dbReference type="Pfam" id="PF07992"/>
    </source>
</evidence>
<keyword evidence="6" id="KW-1015">Disulfide bond</keyword>
<keyword evidence="9" id="KW-0520">NAD</keyword>
<dbReference type="InterPro" id="IPR023753">
    <property type="entry name" value="FAD/NAD-binding_dom"/>
</dbReference>
<dbReference type="PRINTS" id="PR00368">
    <property type="entry name" value="FADPNR"/>
</dbReference>
<organism evidence="14 15">
    <name type="scientific">Staphylococcus pseudintermedius</name>
    <dbReference type="NCBI Taxonomy" id="283734"/>
    <lineage>
        <taxon>Bacteria</taxon>
        <taxon>Bacillati</taxon>
        <taxon>Bacillota</taxon>
        <taxon>Bacilli</taxon>
        <taxon>Bacillales</taxon>
        <taxon>Staphylococcaceae</taxon>
        <taxon>Staphylococcus</taxon>
        <taxon>Staphylococcus intermedius group</taxon>
    </lineage>
</organism>
<gene>
    <name evidence="14" type="ORF">DD902_00025</name>
</gene>
<dbReference type="GO" id="GO:0016668">
    <property type="term" value="F:oxidoreductase activity, acting on a sulfur group of donors, NAD(P) as acceptor"/>
    <property type="evidence" value="ECO:0007669"/>
    <property type="project" value="InterPro"/>
</dbReference>
<evidence type="ECO:0000259" key="12">
    <source>
        <dbReference type="Pfam" id="PF02852"/>
    </source>
</evidence>
<keyword evidence="2 11" id="KW-0285">Flavoprotein</keyword>
<comment type="caution">
    <text evidence="14">The sequence shown here is derived from an EMBL/GenBank/DDBJ whole genome shotgun (WGS) entry which is preliminary data.</text>
</comment>
<evidence type="ECO:0000256" key="6">
    <source>
        <dbReference type="ARBA" id="ARBA00023157"/>
    </source>
</evidence>
<dbReference type="Pfam" id="PF02852">
    <property type="entry name" value="Pyr_redox_dim"/>
    <property type="match status" value="1"/>
</dbReference>
<dbReference type="SUPFAM" id="SSF55424">
    <property type="entry name" value="FAD/NAD-linked reductases, dimerisation (C-terminal) domain"/>
    <property type="match status" value="1"/>
</dbReference>
<dbReference type="Pfam" id="PF07992">
    <property type="entry name" value="Pyr_redox_2"/>
    <property type="match status" value="1"/>
</dbReference>
<dbReference type="Gene3D" id="3.50.50.60">
    <property type="entry name" value="FAD/NAD(P)-binding domain"/>
    <property type="match status" value="2"/>
</dbReference>
<comment type="cofactor">
    <cofactor evidence="9">
        <name>FAD</name>
        <dbReference type="ChEBI" id="CHEBI:57692"/>
    </cofactor>
    <text evidence="9">Binds 1 FAD per subunit.</text>
</comment>
<sequence>MNQYDLIVVGFGKAGKTLAKFAAQQGKRVAVIEKSAEMYGGTCINIGCIPSKVLVHDGIEAASFNDAMQRKRDVVNALNSKNYHNLADEETVDVINMTASFKSAHAIDLLNAQGEAVQTIEGKNIVINTGAKSVIPNIKGIDTSQRVYDSKAIMDLTQQPKRLVIVGGGYIALEFASIFANFGTTVTVLERSDQILKREDAVIAQQVTEDLTQKGIQFIYNAETEAIEDEADVTKVVTNQGTFEADAVLVATGRKPNTEGLNLEAAGVQLGQRGEIIVNDKLQTSVDHIYAVGDVHGGLQFTYISLDDFRIVKSQLFGDGKRTLAQRGVVPYTMFIDPPMARVGMTATEAREKGYDILENQVAVNTMPRHKINNDTIGLFKAVVDAKSGQVLGATLYGQQSEELINIVKLAIDQQLPYAVLRDNIYTHPTMAESFNDLFNV</sequence>
<evidence type="ECO:0000256" key="10">
    <source>
        <dbReference type="PIRSR" id="PIRSR000350-4"/>
    </source>
</evidence>
<feature type="active site" description="Proton acceptor" evidence="8">
    <location>
        <position position="428"/>
    </location>
</feature>
<dbReference type="PIRSF" id="PIRSF000350">
    <property type="entry name" value="Mercury_reductase_MerA"/>
    <property type="match status" value="1"/>
</dbReference>
<name>A0A317YW60_STAPS</name>
<reference evidence="14 15" key="1">
    <citation type="journal article" date="2018" name="Vet. Microbiol.">
        <title>Clonal diversity and geographic distribution of methicillin-resistant Staphylococcus pseudintermedius from Australian animals: Discovery of novel sequence types.</title>
        <authorList>
            <person name="Worthing K.A."/>
            <person name="Abraham S."/>
            <person name="Coombs G.W."/>
            <person name="Pang S."/>
            <person name="Saputra S."/>
            <person name="Jordan D."/>
            <person name="Trott D.J."/>
            <person name="Norris J.M."/>
        </authorList>
    </citation>
    <scope>NUCLEOTIDE SEQUENCE [LARGE SCALE GENOMIC DNA]</scope>
    <source>
        <strain evidence="14 15">ST525 1</strain>
    </source>
</reference>
<dbReference type="NCBIfam" id="NF005572">
    <property type="entry name" value="PRK07251.1"/>
    <property type="match status" value="1"/>
</dbReference>
<feature type="binding site" evidence="9">
    <location>
        <position position="253"/>
    </location>
    <ligand>
        <name>NAD(+)</name>
        <dbReference type="ChEBI" id="CHEBI:57540"/>
    </ligand>
</feature>
<dbReference type="PRINTS" id="PR00411">
    <property type="entry name" value="PNDRDTASEI"/>
</dbReference>
<keyword evidence="4" id="KW-0521">NADP</keyword>